<name>W8RZT4_STUST</name>
<proteinExistence type="predicted"/>
<organism evidence="1 2">
    <name type="scientific">Stutzerimonas stutzeri</name>
    <name type="common">Pseudomonas stutzeri</name>
    <dbReference type="NCBI Taxonomy" id="316"/>
    <lineage>
        <taxon>Bacteria</taxon>
        <taxon>Pseudomonadati</taxon>
        <taxon>Pseudomonadota</taxon>
        <taxon>Gammaproteobacteria</taxon>
        <taxon>Pseudomonadales</taxon>
        <taxon>Pseudomonadaceae</taxon>
        <taxon>Stutzerimonas</taxon>
    </lineage>
</organism>
<dbReference type="Proteomes" id="UP000019522">
    <property type="component" value="Chromosome"/>
</dbReference>
<accession>W8RZT4</accession>
<evidence type="ECO:0000313" key="1">
    <source>
        <dbReference type="EMBL" id="AHL77666.1"/>
    </source>
</evidence>
<dbReference type="KEGG" id="pstt:CH92_14785"/>
<sequence length="80" mass="8801">MAGYSVGDKSARTIPRNRCEGHAANRLAPGQIRIDVAQRPLEVIRLFPYGCDVMQRLGCSIEPHQAHKRFTEGNPRGGTA</sequence>
<protein>
    <submittedName>
        <fullName evidence="1">Uncharacterized protein</fullName>
    </submittedName>
</protein>
<dbReference type="AlphaFoldDB" id="W8RZT4"/>
<gene>
    <name evidence="1" type="ORF">CH92_14785</name>
</gene>
<dbReference type="EMBL" id="CP007441">
    <property type="protein sequence ID" value="AHL77666.1"/>
    <property type="molecule type" value="Genomic_DNA"/>
</dbReference>
<evidence type="ECO:0000313" key="2">
    <source>
        <dbReference type="Proteomes" id="UP000019522"/>
    </source>
</evidence>
<reference evidence="2" key="1">
    <citation type="journal article" date="2014" name="Genome Announc.">
        <title>Complete Genome Sequence of the Highly Transformable Pseudomonas stutzeri Strain 28a24.</title>
        <authorList>
            <person name="Smith B.A."/>
            <person name="Dougherty K.M."/>
            <person name="Baltrus D.A."/>
        </authorList>
    </citation>
    <scope>NUCLEOTIDE SEQUENCE [LARGE SCALE GENOMIC DNA]</scope>
    <source>
        <strain evidence="2">28a24</strain>
    </source>
</reference>
<reference evidence="1 2" key="2">
    <citation type="submission" date="2014-03" db="EMBL/GenBank/DDBJ databases">
        <authorList>
            <person name="Baltrus D."/>
            <person name="Dougherty K."/>
        </authorList>
    </citation>
    <scope>NUCLEOTIDE SEQUENCE</scope>
    <source>
        <strain evidence="1 2">28a24</strain>
    </source>
</reference>